<dbReference type="PRINTS" id="PR00125">
    <property type="entry name" value="ATPASEDELTA"/>
</dbReference>
<dbReference type="InterPro" id="IPR000711">
    <property type="entry name" value="ATPase_OSCP/dsu"/>
</dbReference>
<keyword evidence="5 8" id="KW-0472">Membrane</keyword>
<comment type="function">
    <text evidence="8">This protein is part of the stalk that links CF(0) to CF(1). It either transmits conformational changes from CF(0) to CF(1) or is implicated in proton conduction.</text>
</comment>
<evidence type="ECO:0000256" key="3">
    <source>
        <dbReference type="ARBA" id="ARBA00022781"/>
    </source>
</evidence>
<evidence type="ECO:0000256" key="7">
    <source>
        <dbReference type="ARBA" id="ARBA00023310"/>
    </source>
</evidence>
<evidence type="ECO:0000256" key="4">
    <source>
        <dbReference type="ARBA" id="ARBA00023065"/>
    </source>
</evidence>
<dbReference type="Pfam" id="PF00213">
    <property type="entry name" value="OSCP"/>
    <property type="match status" value="1"/>
</dbReference>
<comment type="function">
    <text evidence="8">F(1)F(0) ATP synthase produces ATP from ADP in the presence of a proton or sodium gradient. F-type ATPases consist of two structural domains, F(1) containing the extramembraneous catalytic core and F(0) containing the membrane proton channel, linked together by a central stalk and a peripheral stalk. During catalysis, ATP synthesis in the catalytic domain of F(1) is coupled via a rotary mechanism of the central stalk subunits to proton translocation.</text>
</comment>
<keyword evidence="6 8" id="KW-0139">CF(1)</keyword>
<keyword evidence="4 8" id="KW-0406">Ion transport</keyword>
<evidence type="ECO:0000256" key="6">
    <source>
        <dbReference type="ARBA" id="ARBA00023196"/>
    </source>
</evidence>
<keyword evidence="2 8" id="KW-0813">Transport</keyword>
<reference evidence="10" key="1">
    <citation type="journal article" date="2019" name="Int. J. Syst. Evol. Microbiol.">
        <title>The Global Catalogue of Microorganisms (GCM) 10K type strain sequencing project: providing services to taxonomists for standard genome sequencing and annotation.</title>
        <authorList>
            <consortium name="The Broad Institute Genomics Platform"/>
            <consortium name="The Broad Institute Genome Sequencing Center for Infectious Disease"/>
            <person name="Wu L."/>
            <person name="Ma J."/>
        </authorList>
    </citation>
    <scope>NUCLEOTIDE SEQUENCE [LARGE SCALE GENOMIC DNA]</scope>
    <source>
        <strain evidence="10">CGMCC 1.15277</strain>
    </source>
</reference>
<evidence type="ECO:0000313" key="9">
    <source>
        <dbReference type="EMBL" id="MFC6397601.1"/>
    </source>
</evidence>
<evidence type="ECO:0000256" key="8">
    <source>
        <dbReference type="HAMAP-Rule" id="MF_01416"/>
    </source>
</evidence>
<dbReference type="InterPro" id="IPR020781">
    <property type="entry name" value="ATPase_OSCP/d_CS"/>
</dbReference>
<protein>
    <recommendedName>
        <fullName evidence="8">ATP synthase subunit delta</fullName>
    </recommendedName>
    <alternativeName>
        <fullName evidence="8">ATP synthase F(1) sector subunit delta</fullName>
    </alternativeName>
    <alternativeName>
        <fullName evidence="8">F-type ATPase subunit delta</fullName>
        <shortName evidence="8">F-ATPase subunit delta</shortName>
    </alternativeName>
</protein>
<evidence type="ECO:0000256" key="1">
    <source>
        <dbReference type="ARBA" id="ARBA00004370"/>
    </source>
</evidence>
<organism evidence="9 10">
    <name type="scientific">Luteococcus sanguinis</name>
    <dbReference type="NCBI Taxonomy" id="174038"/>
    <lineage>
        <taxon>Bacteria</taxon>
        <taxon>Bacillati</taxon>
        <taxon>Actinomycetota</taxon>
        <taxon>Actinomycetes</taxon>
        <taxon>Propionibacteriales</taxon>
        <taxon>Propionibacteriaceae</taxon>
        <taxon>Luteococcus</taxon>
    </lineage>
</organism>
<evidence type="ECO:0000256" key="5">
    <source>
        <dbReference type="ARBA" id="ARBA00023136"/>
    </source>
</evidence>
<keyword evidence="3 8" id="KW-0375">Hydrogen ion transport</keyword>
<keyword evidence="10" id="KW-1185">Reference proteome</keyword>
<dbReference type="PROSITE" id="PS00389">
    <property type="entry name" value="ATPASE_DELTA"/>
    <property type="match status" value="1"/>
</dbReference>
<dbReference type="EMBL" id="JBHSUA010000021">
    <property type="protein sequence ID" value="MFC6397601.1"/>
    <property type="molecule type" value="Genomic_DNA"/>
</dbReference>
<dbReference type="RefSeq" id="WP_343886237.1">
    <property type="nucleotide sequence ID" value="NZ_BAAAKI010000013.1"/>
</dbReference>
<dbReference type="NCBIfam" id="NF009967">
    <property type="entry name" value="PRK13430.1"/>
    <property type="match status" value="1"/>
</dbReference>
<name>A0ABW1X6T2_9ACTN</name>
<accession>A0ABW1X6T2</accession>
<evidence type="ECO:0000313" key="10">
    <source>
        <dbReference type="Proteomes" id="UP001596266"/>
    </source>
</evidence>
<dbReference type="NCBIfam" id="TIGR01145">
    <property type="entry name" value="ATP_synt_delta"/>
    <property type="match status" value="1"/>
</dbReference>
<comment type="caution">
    <text evidence="9">The sequence shown here is derived from an EMBL/GenBank/DDBJ whole genome shotgun (WGS) entry which is preliminary data.</text>
</comment>
<proteinExistence type="inferred from homology"/>
<sequence length="266" mass="28767">MTLSATEESRQGELDKVLDSQQLDFATPGELFALVDAIDSQSALKRAFTDPAASSQAKQGLARRLFEGKVGGQALDLLVQAAGLRWRSGRSLVDAVERQAVRAELSSAQAHGQLDEVTDELFRFAQTVQGSPELRAALSDRSRPLSGRQELVRNLLAGKATGWTSSLASRAAAGRNRNFETTVDGYLALAAQLRNRDVAKVTVAREMTDEQKARLQVALSSIAGRQVDLQFTIDPEVIGGVRVELGNEIIQGTIADRLEQAKRQLG</sequence>
<dbReference type="HAMAP" id="MF_01416">
    <property type="entry name" value="ATP_synth_delta_bact"/>
    <property type="match status" value="1"/>
</dbReference>
<dbReference type="Proteomes" id="UP001596266">
    <property type="component" value="Unassembled WGS sequence"/>
</dbReference>
<gene>
    <name evidence="8" type="primary">atpH</name>
    <name evidence="9" type="ORF">ACFP57_11500</name>
</gene>
<keyword evidence="7 8" id="KW-0066">ATP synthesis</keyword>
<comment type="similarity">
    <text evidence="8">Belongs to the ATPase delta chain family.</text>
</comment>
<evidence type="ECO:0000256" key="2">
    <source>
        <dbReference type="ARBA" id="ARBA00022448"/>
    </source>
</evidence>
<dbReference type="PANTHER" id="PTHR11910">
    <property type="entry name" value="ATP SYNTHASE DELTA CHAIN"/>
    <property type="match status" value="1"/>
</dbReference>
<keyword evidence="8" id="KW-1003">Cell membrane</keyword>
<comment type="subcellular location">
    <subcellularLocation>
        <location evidence="8">Cell membrane</location>
        <topology evidence="8">Peripheral membrane protein</topology>
    </subcellularLocation>
    <subcellularLocation>
        <location evidence="1">Membrane</location>
    </subcellularLocation>
</comment>